<protein>
    <submittedName>
        <fullName evidence="1">Uncharacterized protein</fullName>
    </submittedName>
</protein>
<organism evidence="1 2">
    <name type="scientific">Kouleothrix aurantiaca</name>
    <dbReference type="NCBI Taxonomy" id="186479"/>
    <lineage>
        <taxon>Bacteria</taxon>
        <taxon>Bacillati</taxon>
        <taxon>Chloroflexota</taxon>
        <taxon>Chloroflexia</taxon>
        <taxon>Chloroflexales</taxon>
        <taxon>Roseiflexineae</taxon>
        <taxon>Roseiflexaceae</taxon>
        <taxon>Kouleothrix</taxon>
    </lineage>
</organism>
<dbReference type="AlphaFoldDB" id="A0A0P9EUQ8"/>
<proteinExistence type="predicted"/>
<gene>
    <name evidence="1" type="ORF">SE17_40300</name>
</gene>
<evidence type="ECO:0000313" key="2">
    <source>
        <dbReference type="Proteomes" id="UP000050509"/>
    </source>
</evidence>
<dbReference type="Proteomes" id="UP000050509">
    <property type="component" value="Unassembled WGS sequence"/>
</dbReference>
<feature type="non-terminal residue" evidence="1">
    <location>
        <position position="99"/>
    </location>
</feature>
<keyword evidence="2" id="KW-1185">Reference proteome</keyword>
<comment type="caution">
    <text evidence="1">The sequence shown here is derived from an EMBL/GenBank/DDBJ whole genome shotgun (WGS) entry which is preliminary data.</text>
</comment>
<sequence length="99" mass="10268">MSAYEQVSLANQVAAASPEERSALVAQYAGNTNDFAHALKDLYFGSYSSMPALAAGAADALDTLAANSPQAEIVALATWTRGMAALQLEGALEHAIQLI</sequence>
<accession>A0A0P9EUQ8</accession>
<evidence type="ECO:0000313" key="1">
    <source>
        <dbReference type="EMBL" id="KPV48023.1"/>
    </source>
</evidence>
<reference evidence="1 2" key="1">
    <citation type="submission" date="2015-09" db="EMBL/GenBank/DDBJ databases">
        <title>Draft genome sequence of Kouleothrix aurantiaca JCM 19913.</title>
        <authorList>
            <person name="Hemp J."/>
        </authorList>
    </citation>
    <scope>NUCLEOTIDE SEQUENCE [LARGE SCALE GENOMIC DNA]</scope>
    <source>
        <strain evidence="1 2">COM-B</strain>
    </source>
</reference>
<dbReference type="EMBL" id="LJCR01003016">
    <property type="protein sequence ID" value="KPV48023.1"/>
    <property type="molecule type" value="Genomic_DNA"/>
</dbReference>
<name>A0A0P9EUQ8_9CHLR</name>